<accession>A0A1F7J4G2</accession>
<keyword evidence="1" id="KW-0472">Membrane</keyword>
<evidence type="ECO:0008006" key="4">
    <source>
        <dbReference type="Google" id="ProtNLM"/>
    </source>
</evidence>
<keyword evidence="1" id="KW-1133">Transmembrane helix</keyword>
<dbReference type="EMBL" id="MGAQ01000015">
    <property type="protein sequence ID" value="OGK50498.1"/>
    <property type="molecule type" value="Genomic_DNA"/>
</dbReference>
<dbReference type="AlphaFoldDB" id="A0A1F7J4G2"/>
<feature type="transmembrane region" description="Helical" evidence="1">
    <location>
        <begin position="43"/>
        <end position="65"/>
    </location>
</feature>
<sequence length="101" mass="11959">MPLTLLSANILMLLAVVFKFTSLPPQIPLFYSRPQGELQLGEWWLIFLIPLLMNGLFLLNTFAYHRFFGENEFVKTFFYYIKLFIIIAFTVIFLRIIFLVT</sequence>
<keyword evidence="1" id="KW-0812">Transmembrane</keyword>
<proteinExistence type="predicted"/>
<gene>
    <name evidence="2" type="ORF">A3B50_01805</name>
</gene>
<evidence type="ECO:0000313" key="3">
    <source>
        <dbReference type="Proteomes" id="UP000178558"/>
    </source>
</evidence>
<dbReference type="Proteomes" id="UP000178558">
    <property type="component" value="Unassembled WGS sequence"/>
</dbReference>
<feature type="transmembrane region" description="Helical" evidence="1">
    <location>
        <begin position="77"/>
        <end position="98"/>
    </location>
</feature>
<reference evidence="2 3" key="1">
    <citation type="journal article" date="2016" name="Nat. Commun.">
        <title>Thousands of microbial genomes shed light on interconnected biogeochemical processes in an aquifer system.</title>
        <authorList>
            <person name="Anantharaman K."/>
            <person name="Brown C.T."/>
            <person name="Hug L.A."/>
            <person name="Sharon I."/>
            <person name="Castelle C.J."/>
            <person name="Probst A.J."/>
            <person name="Thomas B.C."/>
            <person name="Singh A."/>
            <person name="Wilkins M.J."/>
            <person name="Karaoz U."/>
            <person name="Brodie E.L."/>
            <person name="Williams K.H."/>
            <person name="Hubbard S.S."/>
            <person name="Banfield J.F."/>
        </authorList>
    </citation>
    <scope>NUCLEOTIDE SEQUENCE [LARGE SCALE GENOMIC DNA]</scope>
</reference>
<evidence type="ECO:0000256" key="1">
    <source>
        <dbReference type="SAM" id="Phobius"/>
    </source>
</evidence>
<name>A0A1F7J4G2_9BACT</name>
<organism evidence="2 3">
    <name type="scientific">Candidatus Roizmanbacteria bacterium RIFCSPLOWO2_01_FULL_40_42</name>
    <dbReference type="NCBI Taxonomy" id="1802066"/>
    <lineage>
        <taxon>Bacteria</taxon>
        <taxon>Candidatus Roizmaniibacteriota</taxon>
    </lineage>
</organism>
<comment type="caution">
    <text evidence="2">The sequence shown here is derived from an EMBL/GenBank/DDBJ whole genome shotgun (WGS) entry which is preliminary data.</text>
</comment>
<evidence type="ECO:0000313" key="2">
    <source>
        <dbReference type="EMBL" id="OGK50498.1"/>
    </source>
</evidence>
<protein>
    <recommendedName>
        <fullName evidence="4">DUF1648 domain-containing protein</fullName>
    </recommendedName>
</protein>